<dbReference type="AlphaFoldDB" id="A0A1L9WHC7"/>
<dbReference type="GeneID" id="30977774"/>
<name>A0A1L9WHC7_ASPA1</name>
<dbReference type="OrthoDB" id="4358442at2759"/>
<dbReference type="RefSeq" id="XP_020051919.1">
    <property type="nucleotide sequence ID" value="XM_020203960.1"/>
</dbReference>
<evidence type="ECO:0000313" key="1">
    <source>
        <dbReference type="EMBL" id="OJJ95579.1"/>
    </source>
</evidence>
<organism evidence="1 2">
    <name type="scientific">Aspergillus aculeatus (strain ATCC 16872 / CBS 172.66 / WB 5094)</name>
    <dbReference type="NCBI Taxonomy" id="690307"/>
    <lineage>
        <taxon>Eukaryota</taxon>
        <taxon>Fungi</taxon>
        <taxon>Dikarya</taxon>
        <taxon>Ascomycota</taxon>
        <taxon>Pezizomycotina</taxon>
        <taxon>Eurotiomycetes</taxon>
        <taxon>Eurotiomycetidae</taxon>
        <taxon>Eurotiales</taxon>
        <taxon>Aspergillaceae</taxon>
        <taxon>Aspergillus</taxon>
        <taxon>Aspergillus subgen. Circumdati</taxon>
    </lineage>
</organism>
<dbReference type="OMA" id="WVDSHER"/>
<protein>
    <submittedName>
        <fullName evidence="1">Uncharacterized protein</fullName>
    </submittedName>
</protein>
<reference evidence="2" key="1">
    <citation type="journal article" date="2017" name="Genome Biol.">
        <title>Comparative genomics reveals high biological diversity and specific adaptations in the industrially and medically important fungal genus Aspergillus.</title>
        <authorList>
            <person name="de Vries R.P."/>
            <person name="Riley R."/>
            <person name="Wiebenga A."/>
            <person name="Aguilar-Osorio G."/>
            <person name="Amillis S."/>
            <person name="Uchima C.A."/>
            <person name="Anderluh G."/>
            <person name="Asadollahi M."/>
            <person name="Askin M."/>
            <person name="Barry K."/>
            <person name="Battaglia E."/>
            <person name="Bayram O."/>
            <person name="Benocci T."/>
            <person name="Braus-Stromeyer S.A."/>
            <person name="Caldana C."/>
            <person name="Canovas D."/>
            <person name="Cerqueira G.C."/>
            <person name="Chen F."/>
            <person name="Chen W."/>
            <person name="Choi C."/>
            <person name="Clum A."/>
            <person name="Dos Santos R.A."/>
            <person name="Damasio A.R."/>
            <person name="Diallinas G."/>
            <person name="Emri T."/>
            <person name="Fekete E."/>
            <person name="Flipphi M."/>
            <person name="Freyberg S."/>
            <person name="Gallo A."/>
            <person name="Gournas C."/>
            <person name="Habgood R."/>
            <person name="Hainaut M."/>
            <person name="Harispe M.L."/>
            <person name="Henrissat B."/>
            <person name="Hilden K.S."/>
            <person name="Hope R."/>
            <person name="Hossain A."/>
            <person name="Karabika E."/>
            <person name="Karaffa L."/>
            <person name="Karanyi Z."/>
            <person name="Krasevec N."/>
            <person name="Kuo A."/>
            <person name="Kusch H."/>
            <person name="LaButti K."/>
            <person name="Lagendijk E.L."/>
            <person name="Lapidus A."/>
            <person name="Levasseur A."/>
            <person name="Lindquist E."/>
            <person name="Lipzen A."/>
            <person name="Logrieco A.F."/>
            <person name="MacCabe A."/>
            <person name="Maekelae M.R."/>
            <person name="Malavazi I."/>
            <person name="Melin P."/>
            <person name="Meyer V."/>
            <person name="Mielnichuk N."/>
            <person name="Miskei M."/>
            <person name="Molnar A.P."/>
            <person name="Mule G."/>
            <person name="Ngan C.Y."/>
            <person name="Orejas M."/>
            <person name="Orosz E."/>
            <person name="Ouedraogo J.P."/>
            <person name="Overkamp K.M."/>
            <person name="Park H.-S."/>
            <person name="Perrone G."/>
            <person name="Piumi F."/>
            <person name="Punt P.J."/>
            <person name="Ram A.F."/>
            <person name="Ramon A."/>
            <person name="Rauscher S."/>
            <person name="Record E."/>
            <person name="Riano-Pachon D.M."/>
            <person name="Robert V."/>
            <person name="Roehrig J."/>
            <person name="Ruller R."/>
            <person name="Salamov A."/>
            <person name="Salih N.S."/>
            <person name="Samson R.A."/>
            <person name="Sandor E."/>
            <person name="Sanguinetti M."/>
            <person name="Schuetze T."/>
            <person name="Sepcic K."/>
            <person name="Shelest E."/>
            <person name="Sherlock G."/>
            <person name="Sophianopoulou V."/>
            <person name="Squina F.M."/>
            <person name="Sun H."/>
            <person name="Susca A."/>
            <person name="Todd R.B."/>
            <person name="Tsang A."/>
            <person name="Unkles S.E."/>
            <person name="van de Wiele N."/>
            <person name="van Rossen-Uffink D."/>
            <person name="Oliveira J.V."/>
            <person name="Vesth T.C."/>
            <person name="Visser J."/>
            <person name="Yu J.-H."/>
            <person name="Zhou M."/>
            <person name="Andersen M.R."/>
            <person name="Archer D.B."/>
            <person name="Baker S.E."/>
            <person name="Benoit I."/>
            <person name="Brakhage A.A."/>
            <person name="Braus G.H."/>
            <person name="Fischer R."/>
            <person name="Frisvad J.C."/>
            <person name="Goldman G.H."/>
            <person name="Houbraken J."/>
            <person name="Oakley B."/>
            <person name="Pocsi I."/>
            <person name="Scazzocchio C."/>
            <person name="Seiboth B."/>
            <person name="vanKuyk P.A."/>
            <person name="Wortman J."/>
            <person name="Dyer P.S."/>
            <person name="Grigoriev I.V."/>
        </authorList>
    </citation>
    <scope>NUCLEOTIDE SEQUENCE [LARGE SCALE GENOMIC DNA]</scope>
    <source>
        <strain evidence="2">ATCC 16872 / CBS 172.66 / WB 5094</strain>
    </source>
</reference>
<dbReference type="Proteomes" id="UP000184546">
    <property type="component" value="Unassembled WGS sequence"/>
</dbReference>
<accession>A0A1L9WHC7</accession>
<gene>
    <name evidence="1" type="ORF">ASPACDRAFT_64078</name>
</gene>
<proteinExistence type="predicted"/>
<dbReference type="EMBL" id="KV878988">
    <property type="protein sequence ID" value="OJJ95579.1"/>
    <property type="molecule type" value="Genomic_DNA"/>
</dbReference>
<dbReference type="VEuPathDB" id="FungiDB:ASPACDRAFT_64078"/>
<keyword evidence="2" id="KW-1185">Reference proteome</keyword>
<evidence type="ECO:0000313" key="2">
    <source>
        <dbReference type="Proteomes" id="UP000184546"/>
    </source>
</evidence>
<sequence length="289" mass="32387">MVYAHYIAAGHYNAGGTTPYYVWLFISADRNTADNLFRILYDKQGTTLTVPPGPSYGAVKFTPQNVKRLSPRFWSVDVGEGNPEAISALGAAGAFTTGIGDKSDVFAPISGKVLCYWMGAYASGMSRILPELERDEEDFDVLSGYSFFVRRRGYPTSYWYCDGSMIYLSDTKRSRFTVAITDAGGKPWTPKPKERVPLIHSDHVAILWSNTKGKLLRVGLDDQDNGLIVSKGDDQTFTFRDFSNRFYLQDRDVLQDQKGPTVQGVCWSDRLSFQDSFEVCYGSHADEYL</sequence>